<evidence type="ECO:0000313" key="3">
    <source>
        <dbReference type="EMBL" id="AKU95423.1"/>
    </source>
</evidence>
<dbReference type="KEGG" id="llu:AKJ09_02087"/>
<evidence type="ECO:0000313" key="4">
    <source>
        <dbReference type="Proteomes" id="UP000064967"/>
    </source>
</evidence>
<organism evidence="3 4">
    <name type="scientific">Labilithrix luteola</name>
    <dbReference type="NCBI Taxonomy" id="1391654"/>
    <lineage>
        <taxon>Bacteria</taxon>
        <taxon>Pseudomonadati</taxon>
        <taxon>Myxococcota</taxon>
        <taxon>Polyangia</taxon>
        <taxon>Polyangiales</taxon>
        <taxon>Labilitrichaceae</taxon>
        <taxon>Labilithrix</taxon>
    </lineage>
</organism>
<evidence type="ECO:0000256" key="2">
    <source>
        <dbReference type="SAM" id="SignalP"/>
    </source>
</evidence>
<dbReference type="AlphaFoldDB" id="A0A0K1PPH0"/>
<keyword evidence="4" id="KW-1185">Reference proteome</keyword>
<dbReference type="RefSeq" id="WP_146646875.1">
    <property type="nucleotide sequence ID" value="NZ_CP012333.1"/>
</dbReference>
<feature type="chain" id="PRO_5005465793" description="Lipoprotein" evidence="2">
    <location>
        <begin position="19"/>
        <end position="231"/>
    </location>
</feature>
<proteinExistence type="predicted"/>
<sequence length="231" mass="23812">MKLLLLAGFCASTVLCIAAVTACASDASSPSSSTDSEDDASAETTKPKGDAGRTDGGDASGTALSTCEQTRSYFEDCAQELTCGNDFDTWCAANDQAINSDAFRRAEAKCLTKANCDGNDRRACEYGSYATATPTTAQKAIVEAYCATCEPDDAAGCAKRQTTYNSAAGPKSVSDLFVAAWELADPLVDEIRTKCTGDALDGGAGDAAACAKAFSLCAGDIYIAKLPECPK</sequence>
<feature type="signal peptide" evidence="2">
    <location>
        <begin position="1"/>
        <end position="18"/>
    </location>
</feature>
<reference evidence="3 4" key="1">
    <citation type="submission" date="2015-08" db="EMBL/GenBank/DDBJ databases">
        <authorList>
            <person name="Babu N.S."/>
            <person name="Beckwith C.J."/>
            <person name="Beseler K.G."/>
            <person name="Brison A."/>
            <person name="Carone J.V."/>
            <person name="Caskin T.P."/>
            <person name="Diamond M."/>
            <person name="Durham M.E."/>
            <person name="Foxe J.M."/>
            <person name="Go M."/>
            <person name="Henderson B.A."/>
            <person name="Jones I.B."/>
            <person name="McGettigan J.A."/>
            <person name="Micheletti S.J."/>
            <person name="Nasrallah M.E."/>
            <person name="Ortiz D."/>
            <person name="Piller C.R."/>
            <person name="Privatt S.R."/>
            <person name="Schneider S.L."/>
            <person name="Sharp S."/>
            <person name="Smith T.C."/>
            <person name="Stanton J.D."/>
            <person name="Ullery H.E."/>
            <person name="Wilson R.J."/>
            <person name="Serrano M.G."/>
            <person name="Buck G."/>
            <person name="Lee V."/>
            <person name="Wang Y."/>
            <person name="Carvalho R."/>
            <person name="Voegtly L."/>
            <person name="Shi R."/>
            <person name="Duckworth R."/>
            <person name="Johnson A."/>
            <person name="Loviza R."/>
            <person name="Walstead R."/>
            <person name="Shah Z."/>
            <person name="Kiflezghi M."/>
            <person name="Wade K."/>
            <person name="Ball S.L."/>
            <person name="Bradley K.W."/>
            <person name="Asai D.J."/>
            <person name="Bowman C.A."/>
            <person name="Russell D.A."/>
            <person name="Pope W.H."/>
            <person name="Jacobs-Sera D."/>
            <person name="Hendrix R.W."/>
            <person name="Hatfull G.F."/>
        </authorList>
    </citation>
    <scope>NUCLEOTIDE SEQUENCE [LARGE SCALE GENOMIC DNA]</scope>
    <source>
        <strain evidence="3 4">DSM 27648</strain>
    </source>
</reference>
<dbReference type="PROSITE" id="PS51257">
    <property type="entry name" value="PROKAR_LIPOPROTEIN"/>
    <property type="match status" value="1"/>
</dbReference>
<feature type="region of interest" description="Disordered" evidence="1">
    <location>
        <begin position="26"/>
        <end position="57"/>
    </location>
</feature>
<gene>
    <name evidence="3" type="ORF">AKJ09_02087</name>
</gene>
<name>A0A0K1PPH0_9BACT</name>
<evidence type="ECO:0000256" key="1">
    <source>
        <dbReference type="SAM" id="MobiDB-lite"/>
    </source>
</evidence>
<protein>
    <recommendedName>
        <fullName evidence="5">Lipoprotein</fullName>
    </recommendedName>
</protein>
<dbReference type="EMBL" id="CP012333">
    <property type="protein sequence ID" value="AKU95423.1"/>
    <property type="molecule type" value="Genomic_DNA"/>
</dbReference>
<dbReference type="Proteomes" id="UP000064967">
    <property type="component" value="Chromosome"/>
</dbReference>
<accession>A0A0K1PPH0</accession>
<evidence type="ECO:0008006" key="5">
    <source>
        <dbReference type="Google" id="ProtNLM"/>
    </source>
</evidence>
<keyword evidence="2" id="KW-0732">Signal</keyword>
<feature type="compositionally biased region" description="Basic and acidic residues" evidence="1">
    <location>
        <begin position="45"/>
        <end position="56"/>
    </location>
</feature>